<evidence type="ECO:0000256" key="3">
    <source>
        <dbReference type="ARBA" id="ARBA00022833"/>
    </source>
</evidence>
<dbReference type="AGR" id="ZFIN:ZDB-GENE-070803-2"/>
<dbReference type="Pfam" id="PF04698">
    <property type="entry name" value="Rab_eff_C"/>
    <property type="match status" value="1"/>
</dbReference>
<organism evidence="6 7">
    <name type="scientific">Danio rerio</name>
    <name type="common">Zebrafish</name>
    <name type="synonym">Brachydanio rerio</name>
    <dbReference type="NCBI Taxonomy" id="7955"/>
    <lineage>
        <taxon>Eukaryota</taxon>
        <taxon>Metazoa</taxon>
        <taxon>Chordata</taxon>
        <taxon>Craniata</taxon>
        <taxon>Vertebrata</taxon>
        <taxon>Euteleostomi</taxon>
        <taxon>Actinopterygii</taxon>
        <taxon>Neopterygii</taxon>
        <taxon>Teleostei</taxon>
        <taxon>Ostariophysi</taxon>
        <taxon>Cypriniformes</taxon>
        <taxon>Danionidae</taxon>
        <taxon>Danioninae</taxon>
        <taxon>Danio</taxon>
    </lineage>
</organism>
<dbReference type="Gene3D" id="3.30.40.10">
    <property type="entry name" value="Zinc/RING finger domain, C3HC4 (zinc finger)"/>
    <property type="match status" value="1"/>
</dbReference>
<dbReference type="InterPro" id="IPR013083">
    <property type="entry name" value="Znf_RING/FYVE/PHD"/>
</dbReference>
<evidence type="ECO:0000256" key="2">
    <source>
        <dbReference type="ARBA" id="ARBA00022771"/>
    </source>
</evidence>
<sequence>MRFKMMPSSSSGKNLDLSRLTDDEAKHVWQVIQRDFHLRKKEEDRLGELKTKIMKEDNKRELLEYQPKLSDSLCIRCLQPFKFLVNSKRQCLDCKLFVCKSCSRFNKKDSGWVCDPCHMARMLKIGTLEWFHENVRSRFKRFGSAKVMNSLFKRVNSDRACSQTDLREPRDDDTHSMPEVHTASVYSQEDEQSERTDRRHLSLMRKGRRLLPVHPLDFNLGVENCAYSRPPLLRHSGSQEKITQTKDSLAEDDWSTTVKQILENGTHGRGNEIKDIMHISQKSLDKASHFDDCTPHLNQRLAKSCSLSKMSLSSAGSTNYHLQRELSYSLDDSDDDEDDDEEESEMNVIYSHALHREPSPDEVPPQIIELNKRMSAIESILSRLEQKMTLPIIGGSVEQVEQKAEDLSPADLEELELRKKLDELTEKISDKGFSSDEEDAIKSPMASPKKSAVYQVSPIRGASAGLVRPDWPLEAEWKAKPNAHKSLKKQKRVSSFEFSNTTSCELSQLEGKVAMAAASVQSTQSGVTDIQKRIAALSAAGMTVETSRRREAAMKQDHYGSWSLCETMTEQFQNNDRFT</sequence>
<evidence type="ECO:0000313" key="6">
    <source>
        <dbReference type="Proteomes" id="UP000000437"/>
    </source>
</evidence>
<dbReference type="Pfam" id="PF02318">
    <property type="entry name" value="FYVE_2"/>
    <property type="match status" value="1"/>
</dbReference>
<dbReference type="InterPro" id="IPR006788">
    <property type="entry name" value="Myrip/Melanophilin"/>
</dbReference>
<dbReference type="ZFIN" id="ZDB-GENE-070803-2">
    <property type="gene designation" value="mlphb"/>
</dbReference>
<evidence type="ECO:0000259" key="5">
    <source>
        <dbReference type="PROSITE" id="PS50916"/>
    </source>
</evidence>
<dbReference type="GeneID" id="557015"/>
<dbReference type="InterPro" id="IPR041282">
    <property type="entry name" value="FYVE_2"/>
</dbReference>
<dbReference type="GO" id="GO:0031267">
    <property type="term" value="F:small GTPase binding"/>
    <property type="evidence" value="ECO:0007669"/>
    <property type="project" value="InterPro"/>
</dbReference>
<dbReference type="InterPro" id="IPR010911">
    <property type="entry name" value="Rab_BD"/>
</dbReference>
<dbReference type="PANTHER" id="PTHR14555:SF1">
    <property type="entry name" value="MELANOPHILIN"/>
    <property type="match status" value="1"/>
</dbReference>
<dbReference type="InterPro" id="IPR011011">
    <property type="entry name" value="Znf_FYVE_PHD"/>
</dbReference>
<evidence type="ECO:0000313" key="7">
    <source>
        <dbReference type="RefSeq" id="XP_021334596.1"/>
    </source>
</evidence>
<accession>A0A8M9QFY9</accession>
<feature type="domain" description="RabBD" evidence="5">
    <location>
        <begin position="14"/>
        <end position="134"/>
    </location>
</feature>
<dbReference type="RefSeq" id="XP_021334596.1">
    <property type="nucleotide sequence ID" value="XM_021478921.3"/>
</dbReference>
<protein>
    <submittedName>
        <fullName evidence="7">Melanophilin isoform X2</fullName>
    </submittedName>
</protein>
<keyword evidence="6" id="KW-1185">Reference proteome</keyword>
<proteinExistence type="predicted"/>
<dbReference type="InterPro" id="IPR051745">
    <property type="entry name" value="Intracell_Transport_Effector"/>
</dbReference>
<dbReference type="GO" id="GO:0030864">
    <property type="term" value="C:cortical actin cytoskeleton"/>
    <property type="evidence" value="ECO:0000318"/>
    <property type="project" value="GO_Central"/>
</dbReference>
<keyword evidence="1" id="KW-0479">Metal-binding</keyword>
<dbReference type="InterPro" id="IPR037442">
    <property type="entry name" value="Melanophilin_FYVE-rel_dom"/>
</dbReference>
<dbReference type="KEGG" id="dre:557015"/>
<dbReference type="GO" id="GO:0006886">
    <property type="term" value="P:intracellular protein transport"/>
    <property type="evidence" value="ECO:0007669"/>
    <property type="project" value="InterPro"/>
</dbReference>
<name>A0A8M9QFY9_DANRE</name>
<dbReference type="OrthoDB" id="10072397at2759"/>
<evidence type="ECO:0000313" key="8">
    <source>
        <dbReference type="ZFIN" id="ZDB-GENE-070803-2"/>
    </source>
</evidence>
<dbReference type="GO" id="GO:0008270">
    <property type="term" value="F:zinc ion binding"/>
    <property type="evidence" value="ECO:0007669"/>
    <property type="project" value="UniProtKB-KW"/>
</dbReference>
<dbReference type="PANTHER" id="PTHR14555">
    <property type="entry name" value="MYELIN-ASSOCIATED OLIGODENDROCYTIC BASIC PROTEIN MOBP -RELATED"/>
    <property type="match status" value="1"/>
</dbReference>
<evidence type="ECO:0000256" key="1">
    <source>
        <dbReference type="ARBA" id="ARBA00022723"/>
    </source>
</evidence>
<dbReference type="Proteomes" id="UP000000437">
    <property type="component" value="Chromosome 9"/>
</dbReference>
<feature type="compositionally biased region" description="Basic and acidic residues" evidence="4">
    <location>
        <begin position="165"/>
        <end position="178"/>
    </location>
</feature>
<reference evidence="7" key="1">
    <citation type="submission" date="2025-08" db="UniProtKB">
        <authorList>
            <consortium name="RefSeq"/>
        </authorList>
    </citation>
    <scope>IDENTIFICATION</scope>
    <source>
        <strain evidence="7">Tuebingen</strain>
        <tissue evidence="7">Fibroblasts and whole tissue</tissue>
    </source>
</reference>
<dbReference type="GO" id="GO:0003779">
    <property type="term" value="F:actin binding"/>
    <property type="evidence" value="ECO:0000318"/>
    <property type="project" value="GO_Central"/>
</dbReference>
<keyword evidence="3" id="KW-0862">Zinc</keyword>
<dbReference type="CDD" id="cd15752">
    <property type="entry name" value="FYVE_SlaC2-a"/>
    <property type="match status" value="1"/>
</dbReference>
<dbReference type="GO" id="GO:0017022">
    <property type="term" value="F:myosin binding"/>
    <property type="evidence" value="ECO:0000318"/>
    <property type="project" value="GO_Central"/>
</dbReference>
<gene>
    <name evidence="7 8" type="primary">mlphb</name>
</gene>
<dbReference type="CTD" id="557015"/>
<dbReference type="AlphaFoldDB" id="A0A8M9QFY9"/>
<evidence type="ECO:0000256" key="4">
    <source>
        <dbReference type="SAM" id="MobiDB-lite"/>
    </source>
</evidence>
<dbReference type="SUPFAM" id="SSF57903">
    <property type="entry name" value="FYVE/PHD zinc finger"/>
    <property type="match status" value="1"/>
</dbReference>
<dbReference type="PROSITE" id="PS50916">
    <property type="entry name" value="RABBD"/>
    <property type="match status" value="1"/>
</dbReference>
<keyword evidence="2" id="KW-0863">Zinc-finger</keyword>
<feature type="region of interest" description="Disordered" evidence="4">
    <location>
        <begin position="162"/>
        <end position="196"/>
    </location>
</feature>
<dbReference type="FunCoup" id="A0A8M9QFY9">
    <property type="interactions" value="461"/>
</dbReference>
<dbReference type="FunFam" id="3.30.40.10:FF:000018">
    <property type="entry name" value="Synaptotagmin-like 5, isoform CRA_a"/>
    <property type="match status" value="1"/>
</dbReference>